<accession>A0A1R2C3B7</accession>
<dbReference type="AlphaFoldDB" id="A0A1R2C3B7"/>
<proteinExistence type="predicted"/>
<name>A0A1R2C3B7_9CILI</name>
<comment type="caution">
    <text evidence="1">The sequence shown here is derived from an EMBL/GenBank/DDBJ whole genome shotgun (WGS) entry which is preliminary data.</text>
</comment>
<keyword evidence="2" id="KW-1185">Reference proteome</keyword>
<gene>
    <name evidence="1" type="ORF">SteCoe_15628</name>
</gene>
<dbReference type="OrthoDB" id="326780at2759"/>
<protein>
    <submittedName>
        <fullName evidence="1">Uncharacterized protein</fullName>
    </submittedName>
</protein>
<organism evidence="1 2">
    <name type="scientific">Stentor coeruleus</name>
    <dbReference type="NCBI Taxonomy" id="5963"/>
    <lineage>
        <taxon>Eukaryota</taxon>
        <taxon>Sar</taxon>
        <taxon>Alveolata</taxon>
        <taxon>Ciliophora</taxon>
        <taxon>Postciliodesmatophora</taxon>
        <taxon>Heterotrichea</taxon>
        <taxon>Heterotrichida</taxon>
        <taxon>Stentoridae</taxon>
        <taxon>Stentor</taxon>
    </lineage>
</organism>
<reference evidence="1 2" key="1">
    <citation type="submission" date="2016-11" db="EMBL/GenBank/DDBJ databases">
        <title>The macronuclear genome of Stentor coeruleus: a giant cell with tiny introns.</title>
        <authorList>
            <person name="Slabodnick M."/>
            <person name="Ruby J.G."/>
            <person name="Reiff S.B."/>
            <person name="Swart E.C."/>
            <person name="Gosai S."/>
            <person name="Prabakaran S."/>
            <person name="Witkowska E."/>
            <person name="Larue G.E."/>
            <person name="Fisher S."/>
            <person name="Freeman R.M."/>
            <person name="Gunawardena J."/>
            <person name="Chu W."/>
            <person name="Stover N.A."/>
            <person name="Gregory B.D."/>
            <person name="Nowacki M."/>
            <person name="Derisi J."/>
            <person name="Roy S.W."/>
            <person name="Marshall W.F."/>
            <person name="Sood P."/>
        </authorList>
    </citation>
    <scope>NUCLEOTIDE SEQUENCE [LARGE SCALE GENOMIC DNA]</scope>
    <source>
        <strain evidence="1">WM001</strain>
    </source>
</reference>
<dbReference type="EMBL" id="MPUH01000303">
    <property type="protein sequence ID" value="OMJ83459.1"/>
    <property type="molecule type" value="Genomic_DNA"/>
</dbReference>
<evidence type="ECO:0000313" key="2">
    <source>
        <dbReference type="Proteomes" id="UP000187209"/>
    </source>
</evidence>
<sequence length="377" mass="43710">MHKSWGKCFDWYSSILNLYEIKPSKETFFQDSLTGVYLACILNCYTNFPLSNILKSPSSSETLLNINQVFEALKGKIFLPLDPQEFSLLSDKDLIGLTMFLVFKNFRFEVPTLPTKDKIQFKDKTQLNLNITDSLLSLSIIESLEYSKNTILSNNPSESQIPKHKTHKWNKEKILDIITDDSTGYSMQPYEISYDTVSINNTSYTKNNNDRLQGLEKNNIGYERKCMLLADLWTKKGQITEVPSLKNLRFVERKSHDDVLCFLITPRVLKMLKPNIQNLMFNVTIDVENFTPKNESYVFEWKDFSLVIKGKINLIDISFCDNIGRVLNIRTYYDDLSIQCLDEKEAKTYVKGLTKFTKPKTLFSRDISCNELINKIC</sequence>
<evidence type="ECO:0000313" key="1">
    <source>
        <dbReference type="EMBL" id="OMJ83459.1"/>
    </source>
</evidence>
<dbReference type="Proteomes" id="UP000187209">
    <property type="component" value="Unassembled WGS sequence"/>
</dbReference>